<feature type="compositionally biased region" description="Polar residues" evidence="10">
    <location>
        <begin position="1104"/>
        <end position="1126"/>
    </location>
</feature>
<comment type="similarity">
    <text evidence="2">Belongs to the cytochrome P450 family.</text>
</comment>
<evidence type="ECO:0000256" key="3">
    <source>
        <dbReference type="ARBA" id="ARBA00022617"/>
    </source>
</evidence>
<feature type="binding site" description="axial binding residue" evidence="8">
    <location>
        <position position="443"/>
    </location>
    <ligand>
        <name>heme</name>
        <dbReference type="ChEBI" id="CHEBI:30413"/>
    </ligand>
    <ligandPart>
        <name>Fe</name>
        <dbReference type="ChEBI" id="CHEBI:18248"/>
    </ligandPart>
</feature>
<comment type="caution">
    <text evidence="11">The sequence shown here is derived from an EMBL/GenBank/DDBJ whole genome shotgun (WGS) entry which is preliminary data.</text>
</comment>
<keyword evidence="4 8" id="KW-0479">Metal-binding</keyword>
<comment type="cofactor">
    <cofactor evidence="1 8">
        <name>heme</name>
        <dbReference type="ChEBI" id="CHEBI:30413"/>
    </cofactor>
</comment>
<dbReference type="InterPro" id="IPR036396">
    <property type="entry name" value="Cyt_P450_sf"/>
</dbReference>
<dbReference type="InterPro" id="IPR001128">
    <property type="entry name" value="Cyt_P450"/>
</dbReference>
<keyword evidence="12" id="KW-1185">Reference proteome</keyword>
<evidence type="ECO:0000313" key="12">
    <source>
        <dbReference type="Proteomes" id="UP001107558"/>
    </source>
</evidence>
<keyword evidence="3 8" id="KW-0349">Heme</keyword>
<dbReference type="EMBL" id="JADBJN010000002">
    <property type="protein sequence ID" value="KAG5674889.1"/>
    <property type="molecule type" value="Genomic_DNA"/>
</dbReference>
<dbReference type="SUPFAM" id="SSF48264">
    <property type="entry name" value="Cytochrome P450"/>
    <property type="match status" value="1"/>
</dbReference>
<feature type="compositionally biased region" description="Low complexity" evidence="10">
    <location>
        <begin position="634"/>
        <end position="643"/>
    </location>
</feature>
<evidence type="ECO:0000256" key="10">
    <source>
        <dbReference type="SAM" id="MobiDB-lite"/>
    </source>
</evidence>
<dbReference type="PROSITE" id="PS00086">
    <property type="entry name" value="CYTOCHROME_P450"/>
    <property type="match status" value="1"/>
</dbReference>
<evidence type="ECO:0000256" key="1">
    <source>
        <dbReference type="ARBA" id="ARBA00001971"/>
    </source>
</evidence>
<accession>A0A9J6BY44</accession>
<dbReference type="InterPro" id="IPR002401">
    <property type="entry name" value="Cyt_P450_E_grp-I"/>
</dbReference>
<dbReference type="PRINTS" id="PR00385">
    <property type="entry name" value="P450"/>
</dbReference>
<feature type="compositionally biased region" description="Basic residues" evidence="10">
    <location>
        <begin position="1094"/>
        <end position="1103"/>
    </location>
</feature>
<dbReference type="PANTHER" id="PTHR24291">
    <property type="entry name" value="CYTOCHROME P450 FAMILY 4"/>
    <property type="match status" value="1"/>
</dbReference>
<feature type="region of interest" description="Disordered" evidence="10">
    <location>
        <begin position="1091"/>
        <end position="1126"/>
    </location>
</feature>
<evidence type="ECO:0000256" key="2">
    <source>
        <dbReference type="ARBA" id="ARBA00010617"/>
    </source>
</evidence>
<evidence type="ECO:0000256" key="7">
    <source>
        <dbReference type="ARBA" id="ARBA00023033"/>
    </source>
</evidence>
<dbReference type="GO" id="GO:0016705">
    <property type="term" value="F:oxidoreductase activity, acting on paired donors, with incorporation or reduction of molecular oxygen"/>
    <property type="evidence" value="ECO:0007669"/>
    <property type="project" value="InterPro"/>
</dbReference>
<sequence>MWLLYVVFFVLAIFAIDHLIVDHRQLKLVKHLNSPLRLPIIGHAWILFGVKPKDIYKFALKAFKNYSGNDPTKVIYGVIGPNMEFGILSAKHIEQILISPAFLSKSSLYNFLEDVLGNGLLFSTDQKWFNRRRIITPTFHFKILEQFFEVFEKQNKILINQLREKANGEAFDIFPFVSLSVLKSLCETAMGCEITCEDFTYLNAVKELTYHVATSFLSPLHRIRFIYNLTPTKRKQDKCAKILHDFTMKMIEKRRELLKNNGKQNLENLDDDDVGLKKRMCLLDVLLQSTVDNKPLSNADIQEEVDTFTFAGHDTSSTATGFTLYLISKYPDCQQKILKEIEEVIGDGELTFKSLNEFKYLELVIKESMRLYPPVPIISRRLREDFDFGDFIGPANANFNLSLFQYFRDPSIYEEPNEFIPERFLKNIPPLAFVPFSAGQRNCIGQKFAMINMKCNIINILRNFELLPGEIEPELLITITLKSNGIFLKLRENLDMLKHSSRSRMNSVKKKALEKSILQDMNFLSLKDFYNSIPDYSEINHLPEREFYREIDCLKKRQQQLTECKKTKSSKQKSEKSNSRSSHHFDFSLNNNEYETKRNFTERISFADDGNSINSWQLEYDGTITCKKRENPNSRLSSATSRPRTSRTESRCRKQQHSQLSNVMDDYEMLNSLRNYRSKSISPTRSQLNDSKYQKQIEDENKFYSDITQDKMKSVDHPVKKDPMKNIPITSKIPLFKQVMEDKEHKSHLAKLDSAIKLQSKMKPFLFHETKSAARRCLSRSRSTPQLRGLDDSDNEEIDDECCPFKAKPFPKNLFCNYVHYKLWEDNYFRALSKKLRAEELLKLSKLPPSMAKREEEKKKSEKLDEIELAELQLKALANEKPNVEFSPSVKKKKFRKKLRKSKSAIGGTRSQFAKSYIFDTKRDRDKGSVKSDATTTTNTTKHRETPCEKISITPVYPVNRPNLAATLRYEWSREKIKRYKDLKENMMRDKFRKPSWGVKNMHAFQQLAHETTNDEEIAIRLATRKAEQKLRQEEHEMNMAMMKQRVKTAPLLLEGPTQLSPRLGHIYHHCDIVNDKNKFEKLMQQNNNLLKPPIHHHHHKSNRPGSTVSTDSKVTESTYNNGTET</sequence>
<feature type="coiled-coil region" evidence="9">
    <location>
        <begin position="853"/>
        <end position="880"/>
    </location>
</feature>
<feature type="region of interest" description="Disordered" evidence="10">
    <location>
        <begin position="627"/>
        <end position="659"/>
    </location>
</feature>
<proteinExistence type="inferred from homology"/>
<keyword evidence="9" id="KW-0175">Coiled coil</keyword>
<name>A0A9J6BY44_POLVA</name>
<gene>
    <name evidence="11" type="ORF">PVAND_004834</name>
</gene>
<dbReference type="GO" id="GO:0004497">
    <property type="term" value="F:monooxygenase activity"/>
    <property type="evidence" value="ECO:0007669"/>
    <property type="project" value="UniProtKB-KW"/>
</dbReference>
<dbReference type="Proteomes" id="UP001107558">
    <property type="component" value="Chromosome 2"/>
</dbReference>
<dbReference type="InterPro" id="IPR050196">
    <property type="entry name" value="Cytochrome_P450_Monoox"/>
</dbReference>
<dbReference type="OrthoDB" id="2150121at2759"/>
<dbReference type="Gene3D" id="1.10.630.10">
    <property type="entry name" value="Cytochrome P450"/>
    <property type="match status" value="1"/>
</dbReference>
<keyword evidence="5" id="KW-0560">Oxidoreductase</keyword>
<feature type="compositionally biased region" description="Basic and acidic residues" evidence="10">
    <location>
        <begin position="572"/>
        <end position="586"/>
    </location>
</feature>
<dbReference type="Pfam" id="PF10595">
    <property type="entry name" value="FAM161A_B"/>
    <property type="match status" value="1"/>
</dbReference>
<dbReference type="Pfam" id="PF00067">
    <property type="entry name" value="p450"/>
    <property type="match status" value="1"/>
</dbReference>
<evidence type="ECO:0000256" key="6">
    <source>
        <dbReference type="ARBA" id="ARBA00023004"/>
    </source>
</evidence>
<dbReference type="CDD" id="cd20628">
    <property type="entry name" value="CYP4"/>
    <property type="match status" value="1"/>
</dbReference>
<evidence type="ECO:0000256" key="5">
    <source>
        <dbReference type="ARBA" id="ARBA00023002"/>
    </source>
</evidence>
<feature type="region of interest" description="Disordered" evidence="10">
    <location>
        <begin position="562"/>
        <end position="588"/>
    </location>
</feature>
<feature type="region of interest" description="Disordered" evidence="10">
    <location>
        <begin position="925"/>
        <end position="946"/>
    </location>
</feature>
<evidence type="ECO:0000256" key="9">
    <source>
        <dbReference type="SAM" id="Coils"/>
    </source>
</evidence>
<dbReference type="GO" id="GO:0005506">
    <property type="term" value="F:iron ion binding"/>
    <property type="evidence" value="ECO:0007669"/>
    <property type="project" value="InterPro"/>
</dbReference>
<evidence type="ECO:0008006" key="13">
    <source>
        <dbReference type="Google" id="ProtNLM"/>
    </source>
</evidence>
<dbReference type="InterPro" id="IPR017972">
    <property type="entry name" value="Cyt_P450_CS"/>
</dbReference>
<keyword evidence="6 8" id="KW-0408">Iron</keyword>
<dbReference type="GO" id="GO:0020037">
    <property type="term" value="F:heme binding"/>
    <property type="evidence" value="ECO:0007669"/>
    <property type="project" value="InterPro"/>
</dbReference>
<dbReference type="InterPro" id="IPR019579">
    <property type="entry name" value="FAM161A/B"/>
</dbReference>
<organism evidence="11 12">
    <name type="scientific">Polypedilum vanderplanki</name>
    <name type="common">Sleeping chironomid midge</name>
    <dbReference type="NCBI Taxonomy" id="319348"/>
    <lineage>
        <taxon>Eukaryota</taxon>
        <taxon>Metazoa</taxon>
        <taxon>Ecdysozoa</taxon>
        <taxon>Arthropoda</taxon>
        <taxon>Hexapoda</taxon>
        <taxon>Insecta</taxon>
        <taxon>Pterygota</taxon>
        <taxon>Neoptera</taxon>
        <taxon>Endopterygota</taxon>
        <taxon>Diptera</taxon>
        <taxon>Nematocera</taxon>
        <taxon>Chironomoidea</taxon>
        <taxon>Chironomidae</taxon>
        <taxon>Chironominae</taxon>
        <taxon>Polypedilum</taxon>
        <taxon>Polypedilum</taxon>
    </lineage>
</organism>
<dbReference type="AlphaFoldDB" id="A0A9J6BY44"/>
<evidence type="ECO:0000256" key="4">
    <source>
        <dbReference type="ARBA" id="ARBA00022723"/>
    </source>
</evidence>
<reference evidence="11" key="1">
    <citation type="submission" date="2021-03" db="EMBL/GenBank/DDBJ databases">
        <title>Chromosome level genome of the anhydrobiotic midge Polypedilum vanderplanki.</title>
        <authorList>
            <person name="Yoshida Y."/>
            <person name="Kikawada T."/>
            <person name="Gusev O."/>
        </authorList>
    </citation>
    <scope>NUCLEOTIDE SEQUENCE</scope>
    <source>
        <strain evidence="11">NIAS01</strain>
        <tissue evidence="11">Whole body or cell culture</tissue>
    </source>
</reference>
<evidence type="ECO:0000256" key="8">
    <source>
        <dbReference type="PIRSR" id="PIRSR602401-1"/>
    </source>
</evidence>
<dbReference type="PANTHER" id="PTHR24291:SF187">
    <property type="entry name" value="CYTOCHROME P450 4AE1-RELATED"/>
    <property type="match status" value="1"/>
</dbReference>
<dbReference type="PRINTS" id="PR00463">
    <property type="entry name" value="EP450I"/>
</dbReference>
<protein>
    <recommendedName>
        <fullName evidence="13">Cytochrome P450</fullName>
    </recommendedName>
</protein>
<evidence type="ECO:0000313" key="11">
    <source>
        <dbReference type="EMBL" id="KAG5674889.1"/>
    </source>
</evidence>
<keyword evidence="7" id="KW-0503">Monooxygenase</keyword>